<proteinExistence type="predicted"/>
<dbReference type="AlphaFoldDB" id="A0AAD7HC33"/>
<dbReference type="Proteomes" id="UP001215598">
    <property type="component" value="Unassembled WGS sequence"/>
</dbReference>
<protein>
    <submittedName>
        <fullName evidence="2">Uncharacterized protein</fullName>
    </submittedName>
</protein>
<name>A0AAD7HC33_9AGAR</name>
<evidence type="ECO:0000313" key="2">
    <source>
        <dbReference type="EMBL" id="KAJ7717296.1"/>
    </source>
</evidence>
<sequence>MFSLPRAANVFPPAPPTSPSITFSPRPRRLPSPAPDVFPAPLPNVCNAAPQAPPPRTCSPALVLLHPRWPARTHLLPLIPSPSQAPRLAEPSDFETSALTCSRWLRASCAVHPSYCMWPEEERERDRK</sequence>
<reference evidence="2" key="1">
    <citation type="submission" date="2023-03" db="EMBL/GenBank/DDBJ databases">
        <title>Massive genome expansion in bonnet fungi (Mycena s.s.) driven by repeated elements and novel gene families across ecological guilds.</title>
        <authorList>
            <consortium name="Lawrence Berkeley National Laboratory"/>
            <person name="Harder C.B."/>
            <person name="Miyauchi S."/>
            <person name="Viragh M."/>
            <person name="Kuo A."/>
            <person name="Thoen E."/>
            <person name="Andreopoulos B."/>
            <person name="Lu D."/>
            <person name="Skrede I."/>
            <person name="Drula E."/>
            <person name="Henrissat B."/>
            <person name="Morin E."/>
            <person name="Kohler A."/>
            <person name="Barry K."/>
            <person name="LaButti K."/>
            <person name="Morin E."/>
            <person name="Salamov A."/>
            <person name="Lipzen A."/>
            <person name="Mereny Z."/>
            <person name="Hegedus B."/>
            <person name="Baldrian P."/>
            <person name="Stursova M."/>
            <person name="Weitz H."/>
            <person name="Taylor A."/>
            <person name="Grigoriev I.V."/>
            <person name="Nagy L.G."/>
            <person name="Martin F."/>
            <person name="Kauserud H."/>
        </authorList>
    </citation>
    <scope>NUCLEOTIDE SEQUENCE</scope>
    <source>
        <strain evidence="2">CBHHK182m</strain>
    </source>
</reference>
<keyword evidence="3" id="KW-1185">Reference proteome</keyword>
<dbReference type="EMBL" id="JARKIB010000279">
    <property type="protein sequence ID" value="KAJ7717296.1"/>
    <property type="molecule type" value="Genomic_DNA"/>
</dbReference>
<comment type="caution">
    <text evidence="2">The sequence shown here is derived from an EMBL/GenBank/DDBJ whole genome shotgun (WGS) entry which is preliminary data.</text>
</comment>
<gene>
    <name evidence="2" type="ORF">B0H16DRAFT_1740687</name>
</gene>
<organism evidence="2 3">
    <name type="scientific">Mycena metata</name>
    <dbReference type="NCBI Taxonomy" id="1033252"/>
    <lineage>
        <taxon>Eukaryota</taxon>
        <taxon>Fungi</taxon>
        <taxon>Dikarya</taxon>
        <taxon>Basidiomycota</taxon>
        <taxon>Agaricomycotina</taxon>
        <taxon>Agaricomycetes</taxon>
        <taxon>Agaricomycetidae</taxon>
        <taxon>Agaricales</taxon>
        <taxon>Marasmiineae</taxon>
        <taxon>Mycenaceae</taxon>
        <taxon>Mycena</taxon>
    </lineage>
</organism>
<evidence type="ECO:0000313" key="3">
    <source>
        <dbReference type="Proteomes" id="UP001215598"/>
    </source>
</evidence>
<evidence type="ECO:0000256" key="1">
    <source>
        <dbReference type="SAM" id="MobiDB-lite"/>
    </source>
</evidence>
<feature type="region of interest" description="Disordered" evidence="1">
    <location>
        <begin position="13"/>
        <end position="35"/>
    </location>
</feature>
<accession>A0AAD7HC33</accession>